<evidence type="ECO:0000256" key="3">
    <source>
        <dbReference type="SAM" id="SignalP"/>
    </source>
</evidence>
<keyword evidence="2" id="KW-0472">Membrane</keyword>
<dbReference type="RefSeq" id="WP_070230591.1">
    <property type="nucleotide sequence ID" value="NZ_BJYO01000005.1"/>
</dbReference>
<dbReference type="SUPFAM" id="SSF158911">
    <property type="entry name" value="NEAT domain-like"/>
    <property type="match status" value="1"/>
</dbReference>
<evidence type="ECO:0000256" key="2">
    <source>
        <dbReference type="SAM" id="Phobius"/>
    </source>
</evidence>
<name>A0A288QV65_9LACO</name>
<dbReference type="InterPro" id="IPR037250">
    <property type="entry name" value="NEAT_dom_sf"/>
</dbReference>
<sequence length="431" mass="43765">MNFISKSAAVLATLTLVGTSTVVSSTIIVPQTVVSAATTATKVMPDGDYAASAFIEKTDNTTGTGTGTASTMASMWGGDATTGVTPVAISVKDDVATVTLSQSSMFTAVPNMTFDGKAMTGTKNGESTQSGTWTVDLPANTLTNGSTHSVSLTVDAGPYGQMHHTVLVTIQSGMADLVETPTVSSSATSASVSSSSSVATATSDKTATDNTTATSTAAKVNNTLAYSVLQADKQSVSAANDFYTKEATYVQNADGTYTVSVQVFEPSQPATTFTLASGNTHGEKIVSEAAYTSNGMDGHLLTYSFNVAALDDLNALIAQQIHVKVDGIEDNDYAVYLQFKAISTTGATTPVATPAKNATTSSTSAAGVVNQATSAKANTASADSSETASSSSSDNALPTTAASRVSVLGVTLLMAIAGIFAAVKLNRRRGN</sequence>
<protein>
    <submittedName>
        <fullName evidence="4">Uncharacterized protein</fullName>
    </submittedName>
</protein>
<feature type="signal peptide" evidence="3">
    <location>
        <begin position="1"/>
        <end position="25"/>
    </location>
</feature>
<keyword evidence="3" id="KW-0732">Signal</keyword>
<dbReference type="AlphaFoldDB" id="A0A288QV65"/>
<keyword evidence="5" id="KW-1185">Reference proteome</keyword>
<feature type="chain" id="PRO_5044307520" evidence="3">
    <location>
        <begin position="26"/>
        <end position="431"/>
    </location>
</feature>
<proteinExistence type="predicted"/>
<dbReference type="EMBL" id="QRAS01000003">
    <property type="protein sequence ID" value="RDL05249.1"/>
    <property type="molecule type" value="Genomic_DNA"/>
</dbReference>
<comment type="caution">
    <text evidence="4">The sequence shown here is derived from an EMBL/GenBank/DDBJ whole genome shotgun (WGS) entry which is preliminary data.</text>
</comment>
<gene>
    <name evidence="4" type="ORF">DFP99_1198</name>
</gene>
<organism evidence="4 5">
    <name type="scientific">Weissella soli</name>
    <dbReference type="NCBI Taxonomy" id="155866"/>
    <lineage>
        <taxon>Bacteria</taxon>
        <taxon>Bacillati</taxon>
        <taxon>Bacillota</taxon>
        <taxon>Bacilli</taxon>
        <taxon>Lactobacillales</taxon>
        <taxon>Lactobacillaceae</taxon>
        <taxon>Weissella</taxon>
    </lineage>
</organism>
<evidence type="ECO:0000256" key="1">
    <source>
        <dbReference type="SAM" id="MobiDB-lite"/>
    </source>
</evidence>
<accession>A0A288QV65</accession>
<keyword evidence="2" id="KW-1133">Transmembrane helix</keyword>
<dbReference type="Gene3D" id="2.60.40.1850">
    <property type="match status" value="1"/>
</dbReference>
<evidence type="ECO:0000313" key="5">
    <source>
        <dbReference type="Proteomes" id="UP000254912"/>
    </source>
</evidence>
<evidence type="ECO:0000313" key="4">
    <source>
        <dbReference type="EMBL" id="RDL05249.1"/>
    </source>
</evidence>
<dbReference type="GeneID" id="94546595"/>
<keyword evidence="2" id="KW-0812">Transmembrane</keyword>
<feature type="compositionally biased region" description="Low complexity" evidence="1">
    <location>
        <begin position="377"/>
        <end position="396"/>
    </location>
</feature>
<dbReference type="Proteomes" id="UP000254912">
    <property type="component" value="Unassembled WGS sequence"/>
</dbReference>
<reference evidence="4 5" key="1">
    <citation type="submission" date="2018-07" db="EMBL/GenBank/DDBJ databases">
        <title>Genomic Encyclopedia of Type Strains, Phase III (KMG-III): the genomes of soil and plant-associated and newly described type strains.</title>
        <authorList>
            <person name="Whitman W."/>
        </authorList>
    </citation>
    <scope>NUCLEOTIDE SEQUENCE [LARGE SCALE GENOMIC DNA]</scope>
    <source>
        <strain evidence="4 5">CECT 7031</strain>
    </source>
</reference>
<feature type="transmembrane region" description="Helical" evidence="2">
    <location>
        <begin position="401"/>
        <end position="423"/>
    </location>
</feature>
<feature type="region of interest" description="Disordered" evidence="1">
    <location>
        <begin position="377"/>
        <end position="397"/>
    </location>
</feature>
<dbReference type="KEGG" id="wso:WSWS_01410"/>
<feature type="region of interest" description="Disordered" evidence="1">
    <location>
        <begin position="184"/>
        <end position="212"/>
    </location>
</feature>